<reference evidence="2 3" key="1">
    <citation type="submission" date="2017-09" db="EMBL/GenBank/DDBJ databases">
        <title>Genome sequencing of Besnoitia besnoiti strain Bb-Ger1.</title>
        <authorList>
            <person name="Schares G."/>
            <person name="Venepally P."/>
            <person name="Lorenzi H.A."/>
        </authorList>
    </citation>
    <scope>NUCLEOTIDE SEQUENCE [LARGE SCALE GENOMIC DNA]</scope>
    <source>
        <strain evidence="2 3">Bb-Ger1</strain>
    </source>
</reference>
<sequence>MRFFTALLLGSLVGFAAASEDGVVNDATDAAVSEPALDSDSEVEQYLLEGERELEGLLGTDTYPLHQMLQTMIRILSTRFDVDEVDLAQVAKMQMERLGQMTAEDIQAKVESLLQSESPDLNEAGLRELLDALNLEDMTEADGI</sequence>
<feature type="signal peptide" evidence="1">
    <location>
        <begin position="1"/>
        <end position="18"/>
    </location>
</feature>
<protein>
    <submittedName>
        <fullName evidence="2">Uncharacterized protein</fullName>
    </submittedName>
</protein>
<feature type="chain" id="PRO_5012699131" evidence="1">
    <location>
        <begin position="19"/>
        <end position="144"/>
    </location>
</feature>
<gene>
    <name evidence="2" type="ORF">BESB_014560</name>
</gene>
<dbReference type="Proteomes" id="UP000224006">
    <property type="component" value="Chromosome IX"/>
</dbReference>
<organism evidence="2 3">
    <name type="scientific">Besnoitia besnoiti</name>
    <name type="common">Apicomplexan protozoan</name>
    <dbReference type="NCBI Taxonomy" id="94643"/>
    <lineage>
        <taxon>Eukaryota</taxon>
        <taxon>Sar</taxon>
        <taxon>Alveolata</taxon>
        <taxon>Apicomplexa</taxon>
        <taxon>Conoidasida</taxon>
        <taxon>Coccidia</taxon>
        <taxon>Eucoccidiorida</taxon>
        <taxon>Eimeriorina</taxon>
        <taxon>Sarcocystidae</taxon>
        <taxon>Besnoitia</taxon>
    </lineage>
</organism>
<dbReference type="EMBL" id="NWUJ01000010">
    <property type="protein sequence ID" value="PFH32843.1"/>
    <property type="molecule type" value="Genomic_DNA"/>
</dbReference>
<accession>A0A2A9MAY5</accession>
<comment type="caution">
    <text evidence="2">The sequence shown here is derived from an EMBL/GenBank/DDBJ whole genome shotgun (WGS) entry which is preliminary data.</text>
</comment>
<keyword evidence="3" id="KW-1185">Reference proteome</keyword>
<dbReference type="AlphaFoldDB" id="A0A2A9MAY5"/>
<dbReference type="GeneID" id="40306517"/>
<keyword evidence="1" id="KW-0732">Signal</keyword>
<dbReference type="KEGG" id="bbes:BESB_014560"/>
<proteinExistence type="predicted"/>
<evidence type="ECO:0000313" key="3">
    <source>
        <dbReference type="Proteomes" id="UP000224006"/>
    </source>
</evidence>
<evidence type="ECO:0000313" key="2">
    <source>
        <dbReference type="EMBL" id="PFH32843.1"/>
    </source>
</evidence>
<dbReference type="VEuPathDB" id="ToxoDB:BESB_014560"/>
<name>A0A2A9MAY5_BESBE</name>
<evidence type="ECO:0000256" key="1">
    <source>
        <dbReference type="SAM" id="SignalP"/>
    </source>
</evidence>
<dbReference type="RefSeq" id="XP_029216852.1">
    <property type="nucleotide sequence ID" value="XM_029360185.1"/>
</dbReference>